<feature type="non-terminal residue" evidence="1">
    <location>
        <position position="121"/>
    </location>
</feature>
<evidence type="ECO:0000313" key="1">
    <source>
        <dbReference type="EMBL" id="CAG8747270.1"/>
    </source>
</evidence>
<organism evidence="1 2">
    <name type="scientific">Funneliformis mosseae</name>
    <name type="common">Endomycorrhizal fungus</name>
    <name type="synonym">Glomus mosseae</name>
    <dbReference type="NCBI Taxonomy" id="27381"/>
    <lineage>
        <taxon>Eukaryota</taxon>
        <taxon>Fungi</taxon>
        <taxon>Fungi incertae sedis</taxon>
        <taxon>Mucoromycota</taxon>
        <taxon>Glomeromycotina</taxon>
        <taxon>Glomeromycetes</taxon>
        <taxon>Glomerales</taxon>
        <taxon>Glomeraceae</taxon>
        <taxon>Funneliformis</taxon>
    </lineage>
</organism>
<dbReference type="Proteomes" id="UP000789375">
    <property type="component" value="Unassembled WGS sequence"/>
</dbReference>
<accession>A0A9N9IT04</accession>
<gene>
    <name evidence="1" type="ORF">FMOSSE_LOCUS16455</name>
</gene>
<proteinExistence type="predicted"/>
<comment type="caution">
    <text evidence="1">The sequence shown here is derived from an EMBL/GenBank/DDBJ whole genome shotgun (WGS) entry which is preliminary data.</text>
</comment>
<protein>
    <submittedName>
        <fullName evidence="1">10906_t:CDS:1</fullName>
    </submittedName>
</protein>
<dbReference type="AlphaFoldDB" id="A0A9N9IT04"/>
<reference evidence="1" key="1">
    <citation type="submission" date="2021-06" db="EMBL/GenBank/DDBJ databases">
        <authorList>
            <person name="Kallberg Y."/>
            <person name="Tangrot J."/>
            <person name="Rosling A."/>
        </authorList>
    </citation>
    <scope>NUCLEOTIDE SEQUENCE</scope>
    <source>
        <strain evidence="1">87-6 pot B 2015</strain>
    </source>
</reference>
<keyword evidence="2" id="KW-1185">Reference proteome</keyword>
<name>A0A9N9IT04_FUNMO</name>
<evidence type="ECO:0000313" key="2">
    <source>
        <dbReference type="Proteomes" id="UP000789375"/>
    </source>
</evidence>
<sequence length="121" mass="13361">PFDATGWMKNPFKNFGSDKDSYLKSIIDKLPNMVANGNIDVFTPSTKWLAAPFYMPKELENFGSPDVRNFVQPTVNAAVASTVLNHYGFTYCNHVNQGLCGKCCMAQCAMGACQIRGTYDC</sequence>
<feature type="non-terminal residue" evidence="1">
    <location>
        <position position="1"/>
    </location>
</feature>
<dbReference type="EMBL" id="CAJVPP010023421">
    <property type="protein sequence ID" value="CAG8747270.1"/>
    <property type="molecule type" value="Genomic_DNA"/>
</dbReference>